<evidence type="ECO:0000313" key="5">
    <source>
        <dbReference type="Proteomes" id="UP000660611"/>
    </source>
</evidence>
<keyword evidence="1" id="KW-0540">Nuclease</keyword>
<proteinExistence type="predicted"/>
<dbReference type="Pfam" id="PF09233">
    <property type="entry name" value="Endonuc-EcoRV"/>
    <property type="match status" value="1"/>
</dbReference>
<dbReference type="InterPro" id="IPR011335">
    <property type="entry name" value="Restrct_endonuc-II-like"/>
</dbReference>
<dbReference type="AlphaFoldDB" id="A0A919PL94"/>
<dbReference type="GO" id="GO:0003677">
    <property type="term" value="F:DNA binding"/>
    <property type="evidence" value="ECO:0007669"/>
    <property type="project" value="InterPro"/>
</dbReference>
<dbReference type="InterPro" id="IPR037057">
    <property type="entry name" value="DNA_rep_MutH/T2_RE_sf"/>
</dbReference>
<dbReference type="SUPFAM" id="SSF52980">
    <property type="entry name" value="Restriction endonuclease-like"/>
    <property type="match status" value="1"/>
</dbReference>
<evidence type="ECO:0000313" key="4">
    <source>
        <dbReference type="EMBL" id="GIG46756.1"/>
    </source>
</evidence>
<dbReference type="Gene3D" id="3.40.600.10">
    <property type="entry name" value="DNA mismatch repair MutH/Restriction endonuclease, type II"/>
    <property type="match status" value="1"/>
</dbReference>
<keyword evidence="5" id="KW-1185">Reference proteome</keyword>
<evidence type="ECO:0008006" key="6">
    <source>
        <dbReference type="Google" id="ProtNLM"/>
    </source>
</evidence>
<protein>
    <recommendedName>
        <fullName evidence="6">Restriction endonuclease</fullName>
    </recommendedName>
</protein>
<dbReference type="GO" id="GO:0004519">
    <property type="term" value="F:endonuclease activity"/>
    <property type="evidence" value="ECO:0007669"/>
    <property type="project" value="UniProtKB-KW"/>
</dbReference>
<sequence length="268" mass="30657">MTDLALIDWLREQCANYTFDLGGVFRRDSEAATWPLVATGSHDLERQLTERGHLLALPKEPAALANVLEVSIVDYLVTKIHQTNGGTVRRGTERGYPDLEISGSPFQDAHHAIDVKCARRAANGKSTQSRITLYTGNTYFRHPDLPWPGVPRPFNAYRSHLDVIVIYTLRDDAHHRVDDLEIIVQEPWRIASRMRSSKTREYIGAVTGLDALREGRGEFETPEAFYRYWRNFHFKISEQVQKQYQKALEKAQVELEQYRSLAAGEQSS</sequence>
<evidence type="ECO:0000256" key="2">
    <source>
        <dbReference type="ARBA" id="ARBA00022759"/>
    </source>
</evidence>
<reference evidence="4" key="1">
    <citation type="submission" date="2021-01" db="EMBL/GenBank/DDBJ databases">
        <title>Whole genome shotgun sequence of Dactylosporangium siamense NBRC 106093.</title>
        <authorList>
            <person name="Komaki H."/>
            <person name="Tamura T."/>
        </authorList>
    </citation>
    <scope>NUCLEOTIDE SEQUENCE</scope>
    <source>
        <strain evidence="4">NBRC 106093</strain>
    </source>
</reference>
<gene>
    <name evidence="4" type="ORF">Dsi01nite_047970</name>
</gene>
<dbReference type="GO" id="GO:0016787">
    <property type="term" value="F:hydrolase activity"/>
    <property type="evidence" value="ECO:0007669"/>
    <property type="project" value="UniProtKB-KW"/>
</dbReference>
<dbReference type="Proteomes" id="UP000660611">
    <property type="component" value="Unassembled WGS sequence"/>
</dbReference>
<organism evidence="4 5">
    <name type="scientific">Dactylosporangium siamense</name>
    <dbReference type="NCBI Taxonomy" id="685454"/>
    <lineage>
        <taxon>Bacteria</taxon>
        <taxon>Bacillati</taxon>
        <taxon>Actinomycetota</taxon>
        <taxon>Actinomycetes</taxon>
        <taxon>Micromonosporales</taxon>
        <taxon>Micromonosporaceae</taxon>
        <taxon>Dactylosporangium</taxon>
    </lineage>
</organism>
<keyword evidence="3" id="KW-0378">Hydrolase</keyword>
<name>A0A919PL94_9ACTN</name>
<comment type="caution">
    <text evidence="4">The sequence shown here is derived from an EMBL/GenBank/DDBJ whole genome shotgun (WGS) entry which is preliminary data.</text>
</comment>
<dbReference type="EMBL" id="BONQ01000077">
    <property type="protein sequence ID" value="GIG46756.1"/>
    <property type="molecule type" value="Genomic_DNA"/>
</dbReference>
<evidence type="ECO:0000256" key="3">
    <source>
        <dbReference type="ARBA" id="ARBA00022801"/>
    </source>
</evidence>
<keyword evidence="2" id="KW-0255">Endonuclease</keyword>
<dbReference type="InterPro" id="IPR015314">
    <property type="entry name" value="Restrct_endonuc_II_EcoRV"/>
</dbReference>
<evidence type="ECO:0000256" key="1">
    <source>
        <dbReference type="ARBA" id="ARBA00022722"/>
    </source>
</evidence>
<accession>A0A919PL94</accession>